<proteinExistence type="inferred from homology"/>
<gene>
    <name evidence="3" type="ORF">BOTBODRAFT_28955</name>
</gene>
<dbReference type="OrthoDB" id="45518at2759"/>
<reference evidence="4" key="1">
    <citation type="journal article" date="2014" name="Proc. Natl. Acad. Sci. U.S.A.">
        <title>Extensive sampling of basidiomycete genomes demonstrates inadequacy of the white-rot/brown-rot paradigm for wood decay fungi.</title>
        <authorList>
            <person name="Riley R."/>
            <person name="Salamov A.A."/>
            <person name="Brown D.W."/>
            <person name="Nagy L.G."/>
            <person name="Floudas D."/>
            <person name="Held B.W."/>
            <person name="Levasseur A."/>
            <person name="Lombard V."/>
            <person name="Morin E."/>
            <person name="Otillar R."/>
            <person name="Lindquist E.A."/>
            <person name="Sun H."/>
            <person name="LaButti K.M."/>
            <person name="Schmutz J."/>
            <person name="Jabbour D."/>
            <person name="Luo H."/>
            <person name="Baker S.E."/>
            <person name="Pisabarro A.G."/>
            <person name="Walton J.D."/>
            <person name="Blanchette R.A."/>
            <person name="Henrissat B."/>
            <person name="Martin F."/>
            <person name="Cullen D."/>
            <person name="Hibbett D.S."/>
            <person name="Grigoriev I.V."/>
        </authorList>
    </citation>
    <scope>NUCLEOTIDE SEQUENCE [LARGE SCALE GENOMIC DNA]</scope>
    <source>
        <strain evidence="4">FD-172 SS1</strain>
    </source>
</reference>
<protein>
    <recommendedName>
        <fullName evidence="5">Phosducin thioredoxin-like domain-containing protein</fullName>
    </recommendedName>
</protein>
<evidence type="ECO:0000256" key="2">
    <source>
        <dbReference type="SAM" id="MobiDB-lite"/>
    </source>
</evidence>
<evidence type="ECO:0000256" key="1">
    <source>
        <dbReference type="ARBA" id="ARBA00009686"/>
    </source>
</evidence>
<dbReference type="PANTHER" id="PTHR45809">
    <property type="entry name" value="VIRAL IAP-ASSOCIATED FACTOR HOMOLOG"/>
    <property type="match status" value="1"/>
</dbReference>
<keyword evidence="4" id="KW-1185">Reference proteome</keyword>
<dbReference type="AlphaFoldDB" id="A0A067MV33"/>
<accession>A0A067MV33</accession>
<dbReference type="STRING" id="930990.A0A067MV33"/>
<evidence type="ECO:0000313" key="4">
    <source>
        <dbReference type="Proteomes" id="UP000027195"/>
    </source>
</evidence>
<sequence length="290" mass="31706">MAVNPDEDTEFNDALRKYGIIPPRVEAPPTPSPPSSPDLSVILDENAPSLSTLDALASEAADSDTERTIAAYRAKRIAELSEAAKKARFGDIIPISREDYTREVTEGSKVNEEDDEDELGTGVVCFLYRDADIPCARLAAQLKTLAARFPRTKIVSIVGNKCIENYPDRHLPTLFIYRLGKMTGQVTAWGTDRERTIDELQTILVSMGAILLSDAKAFAASSASAKRPLRADSDSEDDLEDEVDKLASKMQSMKSRSSNAGPTTGMVNSKTSRNIRGRDLVDDDDSDFDL</sequence>
<evidence type="ECO:0008006" key="5">
    <source>
        <dbReference type="Google" id="ProtNLM"/>
    </source>
</evidence>
<feature type="compositionally biased region" description="Polar residues" evidence="2">
    <location>
        <begin position="249"/>
        <end position="274"/>
    </location>
</feature>
<dbReference type="SUPFAM" id="SSF52833">
    <property type="entry name" value="Thioredoxin-like"/>
    <property type="match status" value="1"/>
</dbReference>
<dbReference type="HOGENOM" id="CLU_072604_2_0_1"/>
<dbReference type="PANTHER" id="PTHR45809:SF3">
    <property type="entry name" value="VIRAL IAP-ASSOCIATED FACTOR HOMOLOG"/>
    <property type="match status" value="1"/>
</dbReference>
<name>A0A067MV33_BOTB1</name>
<dbReference type="Proteomes" id="UP000027195">
    <property type="component" value="Unassembled WGS sequence"/>
</dbReference>
<organism evidence="3 4">
    <name type="scientific">Botryobasidium botryosum (strain FD-172 SS1)</name>
    <dbReference type="NCBI Taxonomy" id="930990"/>
    <lineage>
        <taxon>Eukaryota</taxon>
        <taxon>Fungi</taxon>
        <taxon>Dikarya</taxon>
        <taxon>Basidiomycota</taxon>
        <taxon>Agaricomycotina</taxon>
        <taxon>Agaricomycetes</taxon>
        <taxon>Cantharellales</taxon>
        <taxon>Botryobasidiaceae</taxon>
        <taxon>Botryobasidium</taxon>
    </lineage>
</organism>
<dbReference type="EMBL" id="KL198021">
    <property type="protein sequence ID" value="KDQ18565.1"/>
    <property type="molecule type" value="Genomic_DNA"/>
</dbReference>
<dbReference type="Gene3D" id="3.40.30.10">
    <property type="entry name" value="Glutaredoxin"/>
    <property type="match status" value="1"/>
</dbReference>
<feature type="compositionally biased region" description="Acidic residues" evidence="2">
    <location>
        <begin position="1"/>
        <end position="11"/>
    </location>
</feature>
<comment type="similarity">
    <text evidence="1">Belongs to the phosducin family.</text>
</comment>
<dbReference type="InterPro" id="IPR051498">
    <property type="entry name" value="Phosducin-like_chap/apop_reg"/>
</dbReference>
<dbReference type="InterPro" id="IPR036249">
    <property type="entry name" value="Thioredoxin-like_sf"/>
</dbReference>
<dbReference type="GO" id="GO:0006457">
    <property type="term" value="P:protein folding"/>
    <property type="evidence" value="ECO:0007669"/>
    <property type="project" value="TreeGrafter"/>
</dbReference>
<dbReference type="InParanoid" id="A0A067MV33"/>
<feature type="compositionally biased region" description="Pro residues" evidence="2">
    <location>
        <begin position="25"/>
        <end position="36"/>
    </location>
</feature>
<dbReference type="FunCoup" id="A0A067MV33">
    <property type="interactions" value="421"/>
</dbReference>
<feature type="region of interest" description="Disordered" evidence="2">
    <location>
        <begin position="1"/>
        <end position="41"/>
    </location>
</feature>
<evidence type="ECO:0000313" key="3">
    <source>
        <dbReference type="EMBL" id="KDQ18565.1"/>
    </source>
</evidence>
<feature type="region of interest" description="Disordered" evidence="2">
    <location>
        <begin position="226"/>
        <end position="290"/>
    </location>
</feature>
<dbReference type="GO" id="GO:0005737">
    <property type="term" value="C:cytoplasm"/>
    <property type="evidence" value="ECO:0007669"/>
    <property type="project" value="TreeGrafter"/>
</dbReference>
<feature type="compositionally biased region" description="Acidic residues" evidence="2">
    <location>
        <begin position="281"/>
        <end position="290"/>
    </location>
</feature>
<feature type="compositionally biased region" description="Acidic residues" evidence="2">
    <location>
        <begin position="234"/>
        <end position="243"/>
    </location>
</feature>